<dbReference type="InterPro" id="IPR001610">
    <property type="entry name" value="PAC"/>
</dbReference>
<protein>
    <recommendedName>
        <fullName evidence="2">histidine kinase</fullName>
        <ecNumber evidence="2">2.7.13.3</ecNumber>
    </recommendedName>
</protein>
<dbReference type="Gene3D" id="3.30.450.40">
    <property type="match status" value="1"/>
</dbReference>
<feature type="domain" description="PAS" evidence="11">
    <location>
        <begin position="267"/>
        <end position="326"/>
    </location>
</feature>
<dbReference type="SMART" id="SM00387">
    <property type="entry name" value="HATPase_c"/>
    <property type="match status" value="1"/>
</dbReference>
<evidence type="ECO:0000256" key="1">
    <source>
        <dbReference type="ARBA" id="ARBA00000085"/>
    </source>
</evidence>
<evidence type="ECO:0000313" key="13">
    <source>
        <dbReference type="EMBL" id="QQQ17802.1"/>
    </source>
</evidence>
<comment type="catalytic activity">
    <reaction evidence="1">
        <text>ATP + protein L-histidine = ADP + protein N-phospho-L-histidine.</text>
        <dbReference type="EC" id="2.7.13.3"/>
    </reaction>
</comment>
<dbReference type="InterPro" id="IPR035965">
    <property type="entry name" value="PAS-like_dom_sf"/>
</dbReference>
<feature type="domain" description="Histidine kinase" evidence="9">
    <location>
        <begin position="725"/>
        <end position="945"/>
    </location>
</feature>
<dbReference type="PROSITE" id="PS50109">
    <property type="entry name" value="HIS_KIN"/>
    <property type="match status" value="1"/>
</dbReference>
<dbReference type="SMART" id="SM00065">
    <property type="entry name" value="GAF"/>
    <property type="match status" value="1"/>
</dbReference>
<dbReference type="Pfam" id="PF08447">
    <property type="entry name" value="PAS_3"/>
    <property type="match status" value="3"/>
</dbReference>
<dbReference type="InterPro" id="IPR036890">
    <property type="entry name" value="HATPase_C_sf"/>
</dbReference>
<dbReference type="SUPFAM" id="SSF47384">
    <property type="entry name" value="Homodimeric domain of signal transducing histidine kinase"/>
    <property type="match status" value="1"/>
</dbReference>
<sequence length="1082" mass="117674">MGADAFFRSIALSPPPGLWRTLAIIFGCALGGLATRLALGPVMGSLPAYVILIPSVVLAALWVGRRGGLAVTVIGILGNGMIVAQASGASLDQIGLTTGGIVFAAVAVLMTLVAGSLRSSLRLAEARLLDLQRSEHRIDESETRFRDISDAAPVMLWTADAKGRVYLNAAFRQFWGNRPLNVLNLKPWLDAIHPEDRDRVFKASMNALTKRTPLVIEGRYRRHDGEWRILATEAQPRLGPDGAFLGMVGANTDVTEQRHAEAAVRESEARFRLMADTAPSPVWLTNAAGEVEFVNKALEVFYGQAAENILGHVWKQAIHPDDVAAVGVAQAPREERLPYGFECRFMRADGAWRWMRVSVNPRFDGDGEFLGYVGMSFDVTEAHEALERLERQQRRQGFLLRLSDELRGLAAPDDIIGHVSRALGEKLGVDRVGFAEAQADGETVWVRQAWAREGLKPLDGAWRLSEHGEAQARDLKNGIAIRTSDIHQENDRHSGPMYEAHGVRARLSVPLMQGGALRALLFAHASEAREWPDDDVTLFKDVAARTWAELERARAEAEVRESEQRFRAIADTAPVLIWVTHADRTRAFVNEAYVAYYGSSYEEALTADWRAAIHPEDQARILAESVAGEATGRPFSMEARYLRHDGSYRWLRSFSRPRLSPDGTVAGFVGVAFDITEPKKAEQDLMRINELLEDRVGEALAEKAKAEADLMHAQRMEAVGRLTGGVAHDFNNLLTVVIGALDIILRSPNDAAKRQKLGEAALSAARRGERLTHQLLAFSRRQALRPEPVDLNALIRESEPLLRRAVGDAVDMKLKLRRGGARVNVDPAQFEAALLNLIVNARDALGDRGRVEIQTQSCDVEAGDVPGLAAGTYVCVTVTDNGGGMPPDVIDRVFEPFFTTKPVGKGTGLGLSQVHGFTHQSGGGAAVTSTFGKGTEIRLYLPPLSDDVAKPEAPPVAVPRGSVVGKRLLLVEDDAGVAAVAIELLEAMGMQVTAAENAPHALAVLAEAQFDVMLSDIVMPGGMTGIELGKHCAQTWPAMQIILASGYAGDDVDEALADAPWPFLRKPYSAEALKAIIHEVVG</sequence>
<name>A0ABX7BJR7_9CAUL</name>
<dbReference type="SMART" id="SM00388">
    <property type="entry name" value="HisKA"/>
    <property type="match status" value="1"/>
</dbReference>
<dbReference type="CDD" id="cd00082">
    <property type="entry name" value="HisKA"/>
    <property type="match status" value="1"/>
</dbReference>
<dbReference type="InterPro" id="IPR013655">
    <property type="entry name" value="PAS_fold_3"/>
</dbReference>
<dbReference type="InterPro" id="IPR003661">
    <property type="entry name" value="HisK_dim/P_dom"/>
</dbReference>
<evidence type="ECO:0000259" key="12">
    <source>
        <dbReference type="PROSITE" id="PS50113"/>
    </source>
</evidence>
<keyword evidence="8" id="KW-1133">Transmembrane helix</keyword>
<reference evidence="13 14" key="1">
    <citation type="submission" date="2021-01" db="EMBL/GenBank/DDBJ databases">
        <title>Brevundimonas vitis sp. nov., an bacterium isolated from grape (Vitis vinifera).</title>
        <authorList>
            <person name="Jiang L."/>
            <person name="Lee J."/>
        </authorList>
    </citation>
    <scope>NUCLEOTIDE SEQUENCE [LARGE SCALE GENOMIC DNA]</scope>
    <source>
        <strain evidence="13 14">GRTSA-9</strain>
    </source>
</reference>
<dbReference type="Pfam" id="PF00512">
    <property type="entry name" value="HisKA"/>
    <property type="match status" value="1"/>
</dbReference>
<evidence type="ECO:0000256" key="5">
    <source>
        <dbReference type="ARBA" id="ARBA00022777"/>
    </source>
</evidence>
<dbReference type="InterPro" id="IPR001789">
    <property type="entry name" value="Sig_transdc_resp-reg_receiver"/>
</dbReference>
<feature type="transmembrane region" description="Helical" evidence="8">
    <location>
        <begin position="46"/>
        <end position="63"/>
    </location>
</feature>
<dbReference type="SUPFAM" id="SSF55874">
    <property type="entry name" value="ATPase domain of HSP90 chaperone/DNA topoisomerase II/histidine kinase"/>
    <property type="match status" value="1"/>
</dbReference>
<dbReference type="InterPro" id="IPR011006">
    <property type="entry name" value="CheY-like_superfamily"/>
</dbReference>
<keyword evidence="3 6" id="KW-0597">Phosphoprotein</keyword>
<feature type="domain" description="PAC" evidence="12">
    <location>
        <begin position="339"/>
        <end position="391"/>
    </location>
</feature>
<dbReference type="Pfam" id="PF01590">
    <property type="entry name" value="GAF"/>
    <property type="match status" value="1"/>
</dbReference>
<evidence type="ECO:0000256" key="7">
    <source>
        <dbReference type="SAM" id="Coils"/>
    </source>
</evidence>
<feature type="modified residue" description="4-aspartylphosphate" evidence="6">
    <location>
        <position position="1016"/>
    </location>
</feature>
<evidence type="ECO:0000259" key="9">
    <source>
        <dbReference type="PROSITE" id="PS50109"/>
    </source>
</evidence>
<keyword evidence="5" id="KW-0418">Kinase</keyword>
<feature type="transmembrane region" description="Helical" evidence="8">
    <location>
        <begin position="18"/>
        <end position="39"/>
    </location>
</feature>
<evidence type="ECO:0000256" key="2">
    <source>
        <dbReference type="ARBA" id="ARBA00012438"/>
    </source>
</evidence>
<organism evidence="13 14">
    <name type="scientific">Brevundimonas vitisensis</name>
    <dbReference type="NCBI Taxonomy" id="2800818"/>
    <lineage>
        <taxon>Bacteria</taxon>
        <taxon>Pseudomonadati</taxon>
        <taxon>Pseudomonadota</taxon>
        <taxon>Alphaproteobacteria</taxon>
        <taxon>Caulobacterales</taxon>
        <taxon>Caulobacteraceae</taxon>
        <taxon>Brevundimonas</taxon>
    </lineage>
</organism>
<feature type="transmembrane region" description="Helical" evidence="8">
    <location>
        <begin position="94"/>
        <end position="117"/>
    </location>
</feature>
<dbReference type="SUPFAM" id="SSF55781">
    <property type="entry name" value="GAF domain-like"/>
    <property type="match status" value="1"/>
</dbReference>
<dbReference type="InterPro" id="IPR000700">
    <property type="entry name" value="PAS-assoc_C"/>
</dbReference>
<dbReference type="SUPFAM" id="SSF55785">
    <property type="entry name" value="PYP-like sensor domain (PAS domain)"/>
    <property type="match status" value="3"/>
</dbReference>
<dbReference type="CDD" id="cd00130">
    <property type="entry name" value="PAS"/>
    <property type="match status" value="3"/>
</dbReference>
<dbReference type="Pfam" id="PF02518">
    <property type="entry name" value="HATPase_c"/>
    <property type="match status" value="1"/>
</dbReference>
<dbReference type="InterPro" id="IPR052162">
    <property type="entry name" value="Sensor_kinase/Photoreceptor"/>
</dbReference>
<dbReference type="InterPro" id="IPR000014">
    <property type="entry name" value="PAS"/>
</dbReference>
<dbReference type="PROSITE" id="PS50110">
    <property type="entry name" value="RESPONSE_REGULATORY"/>
    <property type="match status" value="1"/>
</dbReference>
<keyword evidence="14" id="KW-1185">Reference proteome</keyword>
<dbReference type="PROSITE" id="PS50113">
    <property type="entry name" value="PAC"/>
    <property type="match status" value="3"/>
</dbReference>
<feature type="coiled-coil region" evidence="7">
    <location>
        <begin position="545"/>
        <end position="572"/>
    </location>
</feature>
<dbReference type="Pfam" id="PF00072">
    <property type="entry name" value="Response_reg"/>
    <property type="match status" value="1"/>
</dbReference>
<evidence type="ECO:0000259" key="10">
    <source>
        <dbReference type="PROSITE" id="PS50110"/>
    </source>
</evidence>
<dbReference type="Gene3D" id="3.30.565.10">
    <property type="entry name" value="Histidine kinase-like ATPase, C-terminal domain"/>
    <property type="match status" value="1"/>
</dbReference>
<dbReference type="Proteomes" id="UP000595448">
    <property type="component" value="Chromosome"/>
</dbReference>
<feature type="domain" description="PAS" evidence="11">
    <location>
        <begin position="562"/>
        <end position="621"/>
    </location>
</feature>
<gene>
    <name evidence="13" type="ORF">JIP62_10720</name>
</gene>
<feature type="domain" description="PAS" evidence="11">
    <location>
        <begin position="141"/>
        <end position="211"/>
    </location>
</feature>
<dbReference type="InterPro" id="IPR003594">
    <property type="entry name" value="HATPase_dom"/>
</dbReference>
<feature type="domain" description="Response regulatory" evidence="10">
    <location>
        <begin position="967"/>
        <end position="1081"/>
    </location>
</feature>
<accession>A0ABX7BJR7</accession>
<dbReference type="EMBL" id="CP067977">
    <property type="protein sequence ID" value="QQQ17802.1"/>
    <property type="molecule type" value="Genomic_DNA"/>
</dbReference>
<feature type="domain" description="PAC" evidence="12">
    <location>
        <begin position="635"/>
        <end position="687"/>
    </location>
</feature>
<evidence type="ECO:0000256" key="8">
    <source>
        <dbReference type="SAM" id="Phobius"/>
    </source>
</evidence>
<dbReference type="SMART" id="SM00448">
    <property type="entry name" value="REC"/>
    <property type="match status" value="1"/>
</dbReference>
<keyword evidence="8" id="KW-0472">Membrane</keyword>
<feature type="transmembrane region" description="Helical" evidence="8">
    <location>
        <begin position="69"/>
        <end position="87"/>
    </location>
</feature>
<dbReference type="InterPro" id="IPR029016">
    <property type="entry name" value="GAF-like_dom_sf"/>
</dbReference>
<proteinExistence type="predicted"/>
<keyword evidence="4" id="KW-0808">Transferase</keyword>
<evidence type="ECO:0000259" key="11">
    <source>
        <dbReference type="PROSITE" id="PS50112"/>
    </source>
</evidence>
<dbReference type="InterPro" id="IPR003018">
    <property type="entry name" value="GAF"/>
</dbReference>
<dbReference type="EC" id="2.7.13.3" evidence="2"/>
<dbReference type="Gene3D" id="3.30.450.20">
    <property type="entry name" value="PAS domain"/>
    <property type="match status" value="3"/>
</dbReference>
<dbReference type="NCBIfam" id="TIGR00229">
    <property type="entry name" value="sensory_box"/>
    <property type="match status" value="3"/>
</dbReference>
<dbReference type="Gene3D" id="3.40.50.2300">
    <property type="match status" value="1"/>
</dbReference>
<evidence type="ECO:0000256" key="4">
    <source>
        <dbReference type="ARBA" id="ARBA00022679"/>
    </source>
</evidence>
<dbReference type="PROSITE" id="PS50112">
    <property type="entry name" value="PAS"/>
    <property type="match status" value="3"/>
</dbReference>
<dbReference type="InterPro" id="IPR005467">
    <property type="entry name" value="His_kinase_dom"/>
</dbReference>
<dbReference type="SMART" id="SM00086">
    <property type="entry name" value="PAC"/>
    <property type="match status" value="3"/>
</dbReference>
<dbReference type="InterPro" id="IPR004358">
    <property type="entry name" value="Sig_transdc_His_kin-like_C"/>
</dbReference>
<feature type="domain" description="PAC" evidence="12">
    <location>
        <begin position="214"/>
        <end position="266"/>
    </location>
</feature>
<keyword evidence="8" id="KW-0812">Transmembrane</keyword>
<dbReference type="SUPFAM" id="SSF52172">
    <property type="entry name" value="CheY-like"/>
    <property type="match status" value="1"/>
</dbReference>
<dbReference type="PANTHER" id="PTHR43304">
    <property type="entry name" value="PHYTOCHROME-LIKE PROTEIN CPH1"/>
    <property type="match status" value="1"/>
</dbReference>
<evidence type="ECO:0000313" key="14">
    <source>
        <dbReference type="Proteomes" id="UP000595448"/>
    </source>
</evidence>
<evidence type="ECO:0000256" key="3">
    <source>
        <dbReference type="ARBA" id="ARBA00022553"/>
    </source>
</evidence>
<dbReference type="InterPro" id="IPR036097">
    <property type="entry name" value="HisK_dim/P_sf"/>
</dbReference>
<dbReference type="Gene3D" id="1.10.287.130">
    <property type="match status" value="1"/>
</dbReference>
<dbReference type="SMART" id="SM00091">
    <property type="entry name" value="PAS"/>
    <property type="match status" value="3"/>
</dbReference>
<dbReference type="PANTHER" id="PTHR43304:SF1">
    <property type="entry name" value="PAC DOMAIN-CONTAINING PROTEIN"/>
    <property type="match status" value="1"/>
</dbReference>
<keyword evidence="7" id="KW-0175">Coiled coil</keyword>
<evidence type="ECO:0000256" key="6">
    <source>
        <dbReference type="PROSITE-ProRule" id="PRU00169"/>
    </source>
</evidence>
<dbReference type="PRINTS" id="PR00344">
    <property type="entry name" value="BCTRLSENSOR"/>
</dbReference>
<dbReference type="RefSeq" id="WP_201102178.1">
    <property type="nucleotide sequence ID" value="NZ_CP067977.1"/>
</dbReference>